<evidence type="ECO:0000313" key="2">
    <source>
        <dbReference type="Proteomes" id="UP000768646"/>
    </source>
</evidence>
<organism evidence="1 2">
    <name type="scientific">Pneumocystis oryctolagi</name>
    <dbReference type="NCBI Taxonomy" id="42067"/>
    <lineage>
        <taxon>Eukaryota</taxon>
        <taxon>Fungi</taxon>
        <taxon>Dikarya</taxon>
        <taxon>Ascomycota</taxon>
        <taxon>Taphrinomycotina</taxon>
        <taxon>Pneumocystomycetes</taxon>
        <taxon>Pneumocystaceae</taxon>
        <taxon>Pneumocystis</taxon>
    </lineage>
</organism>
<accession>A0ACB7CIA2</accession>
<sequence>MSNCEKKQNSQNNNIISTLNDQDEIYSFINDNYTFFDKKLKHVIEDDTKIPLILVACGSFSPITYLHLRMFEIAADHVREKTNMEILGGYYSPVADGYKKIGLIESHHRVKMCELACEETSTWLMVDSWEALQKRHTRTSVVLDHFNYEINDIRGGVLTKEGGKKPVKIMLLVGSDMLQSMVTLSVWAKKDLHHIFGNYGCFVIERPGFDMSNNKEINTHAILSKYKDNIILAKQFIYNDISSTKIRFCIKNNLSIKCLLPNSVVEYIHKNGLYLE</sequence>
<keyword evidence="2" id="KW-1185">Reference proteome</keyword>
<dbReference type="Proteomes" id="UP000768646">
    <property type="component" value="Unassembled WGS sequence"/>
</dbReference>
<protein>
    <submittedName>
        <fullName evidence="1">Uncharacterized protein</fullName>
    </submittedName>
</protein>
<reference evidence="1 2" key="1">
    <citation type="journal article" date="2021" name="Commun. Biol.">
        <title>Genomic insights into the host specific adaptation of the Pneumocystis genus.</title>
        <authorList>
            <person name="Cisse O.H."/>
            <person name="Ma L."/>
            <person name="Dekker J.P."/>
            <person name="Khil P.P."/>
            <person name="Youn J.-H."/>
            <person name="Brenchley J.M."/>
            <person name="Blair R."/>
            <person name="Pahar B."/>
            <person name="Chabe M."/>
            <person name="Van Rompay K.K.A."/>
            <person name="Keesler R."/>
            <person name="Sukura A."/>
            <person name="Hirsch V."/>
            <person name="Kutty G."/>
            <person name="Liu Y."/>
            <person name="Peng L."/>
            <person name="Chen J."/>
            <person name="Song J."/>
            <person name="Weissenbacher-Lang C."/>
            <person name="Xu J."/>
            <person name="Upham N.S."/>
            <person name="Stajich J.E."/>
            <person name="Cuomo C.A."/>
            <person name="Cushion M.T."/>
            <person name="Kovacs J.A."/>
        </authorList>
    </citation>
    <scope>NUCLEOTIDE SEQUENCE [LARGE SCALE GENOMIC DNA]</scope>
    <source>
        <strain evidence="1 2">RABM</strain>
    </source>
</reference>
<name>A0ACB7CIA2_9ASCO</name>
<comment type="caution">
    <text evidence="1">The sequence shown here is derived from an EMBL/GenBank/DDBJ whole genome shotgun (WGS) entry which is preliminary data.</text>
</comment>
<dbReference type="EMBL" id="JABTEG010000004">
    <property type="protein sequence ID" value="KAG4305329.1"/>
    <property type="molecule type" value="Genomic_DNA"/>
</dbReference>
<gene>
    <name evidence="1" type="ORF">PORY_001499</name>
</gene>
<evidence type="ECO:0000313" key="1">
    <source>
        <dbReference type="EMBL" id="KAG4305329.1"/>
    </source>
</evidence>
<proteinExistence type="predicted"/>